<dbReference type="InterPro" id="IPR036179">
    <property type="entry name" value="Ig-like_dom_sf"/>
</dbReference>
<evidence type="ECO:0000256" key="1">
    <source>
        <dbReference type="SAM" id="Phobius"/>
    </source>
</evidence>
<accession>A0AA36D1J6</accession>
<evidence type="ECO:0000313" key="3">
    <source>
        <dbReference type="Proteomes" id="UP001177023"/>
    </source>
</evidence>
<dbReference type="EMBL" id="CATQJA010002655">
    <property type="protein sequence ID" value="CAJ0578966.1"/>
    <property type="molecule type" value="Genomic_DNA"/>
</dbReference>
<gene>
    <name evidence="2" type="ORF">MSPICULIGERA_LOCUS17204</name>
</gene>
<proteinExistence type="predicted"/>
<dbReference type="SUPFAM" id="SSF48726">
    <property type="entry name" value="Immunoglobulin"/>
    <property type="match status" value="1"/>
</dbReference>
<keyword evidence="3" id="KW-1185">Reference proteome</keyword>
<dbReference type="Proteomes" id="UP001177023">
    <property type="component" value="Unassembled WGS sequence"/>
</dbReference>
<feature type="non-terminal residue" evidence="2">
    <location>
        <position position="1"/>
    </location>
</feature>
<sequence length="275" mass="31214">MPFRCKLNNDRTEFCSAWVAFIILTVLVSFLVPAVLVYALENIFAPIGLLSERLEKVKLNSDVTIYAMEDDYYTLVSPTQALRWGARVVWTKNGAELEQNKKHYEHGRLRLQNLTTRASGIYHCSVGDRVVATFHLIVLPTWPGMLRAHMQAMEYAMLFFWLMVGALFCIGKRFKGRRIAPENDVAPIEMSEVGPARNRLRGHGFDYTLTDTEECSDSDEEPAEKCILYLTSVLSSAEKAAKIREETLPSLIGRRRSALPRNQEEVEYCCAAGRV</sequence>
<protein>
    <recommendedName>
        <fullName evidence="4">Ig-like domain-containing protein</fullName>
    </recommendedName>
</protein>
<reference evidence="2" key="1">
    <citation type="submission" date="2023-06" db="EMBL/GenBank/DDBJ databases">
        <authorList>
            <person name="Delattre M."/>
        </authorList>
    </citation>
    <scope>NUCLEOTIDE SEQUENCE</scope>
    <source>
        <strain evidence="2">AF72</strain>
    </source>
</reference>
<organism evidence="2 3">
    <name type="scientific">Mesorhabditis spiculigera</name>
    <dbReference type="NCBI Taxonomy" id="96644"/>
    <lineage>
        <taxon>Eukaryota</taxon>
        <taxon>Metazoa</taxon>
        <taxon>Ecdysozoa</taxon>
        <taxon>Nematoda</taxon>
        <taxon>Chromadorea</taxon>
        <taxon>Rhabditida</taxon>
        <taxon>Rhabditina</taxon>
        <taxon>Rhabditomorpha</taxon>
        <taxon>Rhabditoidea</taxon>
        <taxon>Rhabditidae</taxon>
        <taxon>Mesorhabditinae</taxon>
        <taxon>Mesorhabditis</taxon>
    </lineage>
</organism>
<name>A0AA36D1J6_9BILA</name>
<dbReference type="InterPro" id="IPR013783">
    <property type="entry name" value="Ig-like_fold"/>
</dbReference>
<evidence type="ECO:0008006" key="4">
    <source>
        <dbReference type="Google" id="ProtNLM"/>
    </source>
</evidence>
<evidence type="ECO:0000313" key="2">
    <source>
        <dbReference type="EMBL" id="CAJ0578966.1"/>
    </source>
</evidence>
<dbReference type="Gene3D" id="2.60.40.10">
    <property type="entry name" value="Immunoglobulins"/>
    <property type="match status" value="1"/>
</dbReference>
<feature type="transmembrane region" description="Helical" evidence="1">
    <location>
        <begin position="12"/>
        <end position="40"/>
    </location>
</feature>
<keyword evidence="1" id="KW-0472">Membrane</keyword>
<keyword evidence="1" id="KW-0812">Transmembrane</keyword>
<keyword evidence="1" id="KW-1133">Transmembrane helix</keyword>
<feature type="transmembrane region" description="Helical" evidence="1">
    <location>
        <begin position="152"/>
        <end position="170"/>
    </location>
</feature>
<dbReference type="AlphaFoldDB" id="A0AA36D1J6"/>
<comment type="caution">
    <text evidence="2">The sequence shown here is derived from an EMBL/GenBank/DDBJ whole genome shotgun (WGS) entry which is preliminary data.</text>
</comment>